<dbReference type="AlphaFoldDB" id="A0A8H7RIZ8"/>
<evidence type="ECO:0000313" key="1">
    <source>
        <dbReference type="EMBL" id="KAG2211849.1"/>
    </source>
</evidence>
<dbReference type="InterPro" id="IPR040632">
    <property type="entry name" value="Sulfotransfer_4"/>
</dbReference>
<dbReference type="OrthoDB" id="408152at2759"/>
<organism evidence="1 2">
    <name type="scientific">Mucor saturninus</name>
    <dbReference type="NCBI Taxonomy" id="64648"/>
    <lineage>
        <taxon>Eukaryota</taxon>
        <taxon>Fungi</taxon>
        <taxon>Fungi incertae sedis</taxon>
        <taxon>Mucoromycota</taxon>
        <taxon>Mucoromycotina</taxon>
        <taxon>Mucoromycetes</taxon>
        <taxon>Mucorales</taxon>
        <taxon>Mucorineae</taxon>
        <taxon>Mucoraceae</taxon>
        <taxon>Mucor</taxon>
    </lineage>
</organism>
<proteinExistence type="predicted"/>
<keyword evidence="2" id="KW-1185">Reference proteome</keyword>
<dbReference type="SUPFAM" id="SSF52540">
    <property type="entry name" value="P-loop containing nucleoside triphosphate hydrolases"/>
    <property type="match status" value="1"/>
</dbReference>
<dbReference type="PANTHER" id="PTHR36978">
    <property type="entry name" value="P-LOOP CONTAINING NUCLEOTIDE TRIPHOSPHATE HYDROLASE"/>
    <property type="match status" value="1"/>
</dbReference>
<dbReference type="Gene3D" id="3.40.50.300">
    <property type="entry name" value="P-loop containing nucleotide triphosphate hydrolases"/>
    <property type="match status" value="1"/>
</dbReference>
<accession>A0A8H7RIZ8</accession>
<evidence type="ECO:0008006" key="3">
    <source>
        <dbReference type="Google" id="ProtNLM"/>
    </source>
</evidence>
<dbReference type="Proteomes" id="UP000603453">
    <property type="component" value="Unassembled WGS sequence"/>
</dbReference>
<dbReference type="Pfam" id="PF17784">
    <property type="entry name" value="Sulfotransfer_4"/>
    <property type="match status" value="1"/>
</dbReference>
<dbReference type="InterPro" id="IPR027417">
    <property type="entry name" value="P-loop_NTPase"/>
</dbReference>
<protein>
    <recommendedName>
        <fullName evidence="3">P-loop containing nucleoside triphosphate hydrolase protein</fullName>
    </recommendedName>
</protein>
<gene>
    <name evidence="1" type="ORF">INT47_004536</name>
</gene>
<dbReference type="PANTHER" id="PTHR36978:SF4">
    <property type="entry name" value="P-LOOP CONTAINING NUCLEOSIDE TRIPHOSPHATE HYDROLASE PROTEIN"/>
    <property type="match status" value="1"/>
</dbReference>
<dbReference type="EMBL" id="JAEPRD010000007">
    <property type="protein sequence ID" value="KAG2211849.1"/>
    <property type="molecule type" value="Genomic_DNA"/>
</dbReference>
<reference evidence="1" key="1">
    <citation type="submission" date="2020-12" db="EMBL/GenBank/DDBJ databases">
        <title>Metabolic potential, ecology and presence of endohyphal bacteria is reflected in genomic diversity of Mucoromycotina.</title>
        <authorList>
            <person name="Muszewska A."/>
            <person name="Okrasinska A."/>
            <person name="Steczkiewicz K."/>
            <person name="Drgas O."/>
            <person name="Orlowska M."/>
            <person name="Perlinska-Lenart U."/>
            <person name="Aleksandrzak-Piekarczyk T."/>
            <person name="Szatraj K."/>
            <person name="Zielenkiewicz U."/>
            <person name="Pilsyk S."/>
            <person name="Malc E."/>
            <person name="Mieczkowski P."/>
            <person name="Kruszewska J.S."/>
            <person name="Biernat P."/>
            <person name="Pawlowska J."/>
        </authorList>
    </citation>
    <scope>NUCLEOTIDE SEQUENCE</scope>
    <source>
        <strain evidence="1">WA0000017839</strain>
    </source>
</reference>
<name>A0A8H7RIZ8_9FUNG</name>
<sequence>MAPLKVIGAGYGRTGTDSLRIALNTLGYNTYHTRVLFSDPTTDTDDFLNAFHHREEADWDKIYENYSAAVDWPSCTFYQDLIMKYPEAKVILTERSAESWYKSVKNTVHAALIASAADPKHDKFRRMVTDVCVDGVLNDPIRFEDEEAVKAMFVKHNEGVKKFVPKENLLIMQLGEGWERLCEFLGKEVPDIPYPRVNSTQEFQDSNLLIDK</sequence>
<evidence type="ECO:0000313" key="2">
    <source>
        <dbReference type="Proteomes" id="UP000603453"/>
    </source>
</evidence>
<comment type="caution">
    <text evidence="1">The sequence shown here is derived from an EMBL/GenBank/DDBJ whole genome shotgun (WGS) entry which is preliminary data.</text>
</comment>